<dbReference type="InterPro" id="IPR012902">
    <property type="entry name" value="N_methyl_site"/>
</dbReference>
<sequence length="133" mass="14658">MMRENKYGFTLVELLVVLLIIGILMAVSIPVFLGARNNALRNVAEQALRNSSRAAIAYYISEGIMPDDALMEAEQPAYEFENRSTAPPVTQPPTIAIDNTNYYHIVSVDDFDGTVLKINIANGRIGDVTENNP</sequence>
<evidence type="ECO:0008006" key="3">
    <source>
        <dbReference type="Google" id="ProtNLM"/>
    </source>
</evidence>
<gene>
    <name evidence="2" type="ORF">LCGC14_2420300</name>
</gene>
<evidence type="ECO:0000256" key="1">
    <source>
        <dbReference type="SAM" id="Phobius"/>
    </source>
</evidence>
<keyword evidence="1" id="KW-0472">Membrane</keyword>
<dbReference type="SUPFAM" id="SSF54523">
    <property type="entry name" value="Pili subunits"/>
    <property type="match status" value="1"/>
</dbReference>
<name>A0A0F9E1X2_9ZZZZ</name>
<feature type="transmembrane region" description="Helical" evidence="1">
    <location>
        <begin position="12"/>
        <end position="33"/>
    </location>
</feature>
<keyword evidence="1" id="KW-1133">Transmembrane helix</keyword>
<reference evidence="2" key="1">
    <citation type="journal article" date="2015" name="Nature">
        <title>Complex archaea that bridge the gap between prokaryotes and eukaryotes.</title>
        <authorList>
            <person name="Spang A."/>
            <person name="Saw J.H."/>
            <person name="Jorgensen S.L."/>
            <person name="Zaremba-Niedzwiedzka K."/>
            <person name="Martijn J."/>
            <person name="Lind A.E."/>
            <person name="van Eijk R."/>
            <person name="Schleper C."/>
            <person name="Guy L."/>
            <person name="Ettema T.J."/>
        </authorList>
    </citation>
    <scope>NUCLEOTIDE SEQUENCE</scope>
</reference>
<organism evidence="2">
    <name type="scientific">marine sediment metagenome</name>
    <dbReference type="NCBI Taxonomy" id="412755"/>
    <lineage>
        <taxon>unclassified sequences</taxon>
        <taxon>metagenomes</taxon>
        <taxon>ecological metagenomes</taxon>
    </lineage>
</organism>
<dbReference type="AlphaFoldDB" id="A0A0F9E1X2"/>
<evidence type="ECO:0000313" key="2">
    <source>
        <dbReference type="EMBL" id="KKL23946.1"/>
    </source>
</evidence>
<dbReference type="PANTHER" id="PTHR30093">
    <property type="entry name" value="GENERAL SECRETION PATHWAY PROTEIN G"/>
    <property type="match status" value="1"/>
</dbReference>
<dbReference type="InterPro" id="IPR045584">
    <property type="entry name" value="Pilin-like"/>
</dbReference>
<dbReference type="Pfam" id="PF07963">
    <property type="entry name" value="N_methyl"/>
    <property type="match status" value="1"/>
</dbReference>
<proteinExistence type="predicted"/>
<keyword evidence="1" id="KW-0812">Transmembrane</keyword>
<protein>
    <recommendedName>
        <fullName evidence="3">Type II secretion system protein GspG C-terminal domain-containing protein</fullName>
    </recommendedName>
</protein>
<comment type="caution">
    <text evidence="2">The sequence shown here is derived from an EMBL/GenBank/DDBJ whole genome shotgun (WGS) entry which is preliminary data.</text>
</comment>
<accession>A0A0F9E1X2</accession>
<dbReference type="Gene3D" id="3.30.700.10">
    <property type="entry name" value="Glycoprotein, Type 4 Pilin"/>
    <property type="match status" value="1"/>
</dbReference>
<dbReference type="EMBL" id="LAZR01036777">
    <property type="protein sequence ID" value="KKL23946.1"/>
    <property type="molecule type" value="Genomic_DNA"/>
</dbReference>
<dbReference type="NCBIfam" id="TIGR02532">
    <property type="entry name" value="IV_pilin_GFxxxE"/>
    <property type="match status" value="1"/>
</dbReference>